<dbReference type="AlphaFoldDB" id="A0A1W1ZAJ0"/>
<proteinExistence type="predicted"/>
<organism evidence="2 3">
    <name type="scientific">Moheibacter sediminis</name>
    <dbReference type="NCBI Taxonomy" id="1434700"/>
    <lineage>
        <taxon>Bacteria</taxon>
        <taxon>Pseudomonadati</taxon>
        <taxon>Bacteroidota</taxon>
        <taxon>Flavobacteriia</taxon>
        <taxon>Flavobacteriales</taxon>
        <taxon>Weeksellaceae</taxon>
        <taxon>Moheibacter</taxon>
    </lineage>
</organism>
<dbReference type="SUPFAM" id="SSF53187">
    <property type="entry name" value="Zn-dependent exopeptidases"/>
    <property type="match status" value="1"/>
</dbReference>
<dbReference type="Gene3D" id="3.40.630.10">
    <property type="entry name" value="Zn peptidases"/>
    <property type="match status" value="1"/>
</dbReference>
<evidence type="ECO:0000313" key="2">
    <source>
        <dbReference type="EMBL" id="SMC45362.1"/>
    </source>
</evidence>
<dbReference type="InterPro" id="IPR000834">
    <property type="entry name" value="Peptidase_M14"/>
</dbReference>
<evidence type="ECO:0000313" key="3">
    <source>
        <dbReference type="Proteomes" id="UP000192393"/>
    </source>
</evidence>
<dbReference type="GO" id="GO:0004181">
    <property type="term" value="F:metallocarboxypeptidase activity"/>
    <property type="evidence" value="ECO:0007669"/>
    <property type="project" value="InterPro"/>
</dbReference>
<accession>A0A1W1ZAJ0</accession>
<dbReference type="GO" id="GO:0006508">
    <property type="term" value="P:proteolysis"/>
    <property type="evidence" value="ECO:0007669"/>
    <property type="project" value="InterPro"/>
</dbReference>
<evidence type="ECO:0000259" key="1">
    <source>
        <dbReference type="Pfam" id="PF00246"/>
    </source>
</evidence>
<feature type="domain" description="Peptidase M14" evidence="1">
    <location>
        <begin position="22"/>
        <end position="154"/>
    </location>
</feature>
<dbReference type="GO" id="GO:0008270">
    <property type="term" value="F:zinc ion binding"/>
    <property type="evidence" value="ECO:0007669"/>
    <property type="project" value="InterPro"/>
</dbReference>
<dbReference type="RefSeq" id="WP_221405776.1">
    <property type="nucleotide sequence ID" value="NZ_FWXS01000002.1"/>
</dbReference>
<dbReference type="EMBL" id="FWXS01000002">
    <property type="protein sequence ID" value="SMC45362.1"/>
    <property type="molecule type" value="Genomic_DNA"/>
</dbReference>
<keyword evidence="2" id="KW-0645">Protease</keyword>
<gene>
    <name evidence="2" type="ORF">SAMN06296427_102313</name>
</gene>
<keyword evidence="3" id="KW-1185">Reference proteome</keyword>
<dbReference type="Proteomes" id="UP000192393">
    <property type="component" value="Unassembled WGS sequence"/>
</dbReference>
<protein>
    <submittedName>
        <fullName evidence="2">Zinc carboxypeptidase</fullName>
    </submittedName>
</protein>
<dbReference type="CDD" id="cd06241">
    <property type="entry name" value="M14-like"/>
    <property type="match status" value="1"/>
</dbReference>
<name>A0A1W1ZAJ0_9FLAO</name>
<sequence length="557" mass="64702">MKTRYEISNAKETSTYFETIDFWENLDKFSSKIKMEERGMTDAGFPLHLVIIGNLENESFDSARKNNKRVILINNGIHPGEPDGIDASMMLARDITENKIKLPDNIVLAIIPVYNIGGMLNRSANFRVDQNGPDEFGSRANGQNLDLNRDFIKSDSKNARSFAEIFHEVNPDVLVDNHVSNGADYQHVMTFLTAQYCRLGGEMGEYLNKVFEPAIYKSMQSKGYDLIPYVNVWGGETPDNGWIDSMDSPRFSSGYGTLWNTFSFVPETHMLKPYHQRVDSTYELMLSLIEFTSKNSEKIKELREETNKKNIHSKEFPISWMLDKSKYQEYLLKGYEAGHKTSEVSGLPRLYYDQSKPFEKMIPLYNYYEPETFIQKPKAYIIPQAWSEVIELLQLNQVKMNQLENDTDIEVEVYTIESYESSKHAYESHHINSNVKISKSTKNKTFRKGDWYIPMNQTANRFLIETLEPQAQDSYFAWNFFDGILSQKEGFSAYVFEDIAADFLKSNPEVRKKLEDQRKSDPEFAKDADAQLEFVFKNSPWFEPAYRQYPVYRVLEK</sequence>
<reference evidence="2 3" key="1">
    <citation type="submission" date="2017-04" db="EMBL/GenBank/DDBJ databases">
        <authorList>
            <person name="Afonso C.L."/>
            <person name="Miller P.J."/>
            <person name="Scott M.A."/>
            <person name="Spackman E."/>
            <person name="Goraichik I."/>
            <person name="Dimitrov K.M."/>
            <person name="Suarez D.L."/>
            <person name="Swayne D.E."/>
        </authorList>
    </citation>
    <scope>NUCLEOTIDE SEQUENCE [LARGE SCALE GENOMIC DNA]</scope>
    <source>
        <strain evidence="2 3">CGMCC 1.12708</strain>
    </source>
</reference>
<keyword evidence="2" id="KW-0378">Hydrolase</keyword>
<dbReference type="STRING" id="1434700.SAMN06296427_102313"/>
<dbReference type="Pfam" id="PF00246">
    <property type="entry name" value="Peptidase_M14"/>
    <property type="match status" value="1"/>
</dbReference>
<keyword evidence="2" id="KW-0121">Carboxypeptidase</keyword>